<dbReference type="InterPro" id="IPR020103">
    <property type="entry name" value="PsdUridine_synth_cat_dom_sf"/>
</dbReference>
<dbReference type="Gene3D" id="3.30.2350.10">
    <property type="entry name" value="Pseudouridine synthase"/>
    <property type="match status" value="1"/>
</dbReference>
<organism evidence="4 5">
    <name type="scientific">Chlorella ohadii</name>
    <dbReference type="NCBI Taxonomy" id="2649997"/>
    <lineage>
        <taxon>Eukaryota</taxon>
        <taxon>Viridiplantae</taxon>
        <taxon>Chlorophyta</taxon>
        <taxon>core chlorophytes</taxon>
        <taxon>Trebouxiophyceae</taxon>
        <taxon>Chlorellales</taxon>
        <taxon>Chlorellaceae</taxon>
        <taxon>Chlorella clade</taxon>
        <taxon>Chlorella</taxon>
    </lineage>
</organism>
<dbReference type="PANTHER" id="PTHR21600:SF40">
    <property type="entry name" value="PSEUDOURIDYLATE SYNTHASE RPUSD2"/>
    <property type="match status" value="1"/>
</dbReference>
<dbReference type="Pfam" id="PF00849">
    <property type="entry name" value="PseudoU_synth_2"/>
    <property type="match status" value="1"/>
</dbReference>
<comment type="caution">
    <text evidence="4">The sequence shown here is derived from an EMBL/GenBank/DDBJ whole genome shotgun (WGS) entry which is preliminary data.</text>
</comment>
<dbReference type="SUPFAM" id="SSF55120">
    <property type="entry name" value="Pseudouridine synthase"/>
    <property type="match status" value="1"/>
</dbReference>
<dbReference type="GO" id="GO:0003723">
    <property type="term" value="F:RNA binding"/>
    <property type="evidence" value="ECO:0007669"/>
    <property type="project" value="InterPro"/>
</dbReference>
<gene>
    <name evidence="4" type="ORF">COHA_004902</name>
</gene>
<evidence type="ECO:0000313" key="5">
    <source>
        <dbReference type="Proteomes" id="UP001205105"/>
    </source>
</evidence>
<dbReference type="GO" id="GO:0009982">
    <property type="term" value="F:pseudouridine synthase activity"/>
    <property type="evidence" value="ECO:0007669"/>
    <property type="project" value="InterPro"/>
</dbReference>
<name>A0AAD5DPB8_9CHLO</name>
<dbReference type="Proteomes" id="UP001205105">
    <property type="component" value="Unassembled WGS sequence"/>
</dbReference>
<evidence type="ECO:0000259" key="3">
    <source>
        <dbReference type="Pfam" id="PF00849"/>
    </source>
</evidence>
<accession>A0AAD5DPB8</accession>
<proteinExistence type="predicted"/>
<sequence length="452" mass="48235">MASARSGIVPESSETPSKPENYVIVSSSSGEAYRMVKPYHFDFSCSVRQRWFGQNIIDIFSREFPARDRSYYLQALADGRLRVEGCEVTAETPLRDGQRMRHFIHRHEPPVPAGPIQVVGQSTDAVAVCKPHGMPVHVAGQYRKNTVHGILTAERPDLGPLYPVHRLDKPVSGLLLFARSPAAASALCAQIESRGVEKVYVARVLGRFPEAPPGQQFVVADVPLDWDPVANLASAVPEAAAAVEAADAADAAVAPAGAGGAAACSAAPAAAEAGREVAGGRQLAAVRRAFRELLCVAPGLTRPHVKPRTGRTHQIRVHLQWLGHPIANDAQYGGTYGGPVASRQLALQMGVHWSNKGEGGDGGSVKGGTAGGSQGAAAAAAFRSEPQYRLPPELCDGLCIHCPFYAPKDYPLDLRPLWLHARSYSCVDGSWSFSAELPQWAHADWVPPPPAQ</sequence>
<comment type="catalytic activity">
    <reaction evidence="1">
        <text>a uridine in RNA = a pseudouridine in RNA</text>
        <dbReference type="Rhea" id="RHEA:48348"/>
        <dbReference type="Rhea" id="RHEA-COMP:12068"/>
        <dbReference type="Rhea" id="RHEA-COMP:12069"/>
        <dbReference type="ChEBI" id="CHEBI:65314"/>
        <dbReference type="ChEBI" id="CHEBI:65315"/>
    </reaction>
</comment>
<keyword evidence="5" id="KW-1185">Reference proteome</keyword>
<dbReference type="InterPro" id="IPR006224">
    <property type="entry name" value="PsdUridine_synth_RluA-like_CS"/>
</dbReference>
<feature type="region of interest" description="Disordered" evidence="2">
    <location>
        <begin position="1"/>
        <end position="21"/>
    </location>
</feature>
<protein>
    <recommendedName>
        <fullName evidence="3">Pseudouridine synthase RsuA/RluA-like domain-containing protein</fullName>
    </recommendedName>
</protein>
<dbReference type="EMBL" id="JADXDR010000063">
    <property type="protein sequence ID" value="KAI7841510.1"/>
    <property type="molecule type" value="Genomic_DNA"/>
</dbReference>
<evidence type="ECO:0000256" key="1">
    <source>
        <dbReference type="ARBA" id="ARBA00000073"/>
    </source>
</evidence>
<reference evidence="4" key="1">
    <citation type="submission" date="2020-11" db="EMBL/GenBank/DDBJ databases">
        <title>Chlorella ohadii genome sequencing and assembly.</title>
        <authorList>
            <person name="Murik O."/>
            <person name="Treves H."/>
            <person name="Kedem I."/>
            <person name="Shotland Y."/>
            <person name="Kaplan A."/>
        </authorList>
    </citation>
    <scope>NUCLEOTIDE SEQUENCE</scope>
    <source>
        <strain evidence="4">1</strain>
    </source>
</reference>
<feature type="compositionally biased region" description="Polar residues" evidence="2">
    <location>
        <begin position="12"/>
        <end position="21"/>
    </location>
</feature>
<dbReference type="InterPro" id="IPR006145">
    <property type="entry name" value="PsdUridine_synth_RsuA/RluA"/>
</dbReference>
<evidence type="ECO:0000256" key="2">
    <source>
        <dbReference type="SAM" id="MobiDB-lite"/>
    </source>
</evidence>
<feature type="domain" description="Pseudouridine synthase RsuA/RluA-like" evidence="3">
    <location>
        <begin position="126"/>
        <end position="320"/>
    </location>
</feature>
<dbReference type="AlphaFoldDB" id="A0AAD5DPB8"/>
<evidence type="ECO:0000313" key="4">
    <source>
        <dbReference type="EMBL" id="KAI7841510.1"/>
    </source>
</evidence>
<dbReference type="PROSITE" id="PS01129">
    <property type="entry name" value="PSI_RLU"/>
    <property type="match status" value="1"/>
</dbReference>
<dbReference type="GO" id="GO:0000455">
    <property type="term" value="P:enzyme-directed rRNA pseudouridine synthesis"/>
    <property type="evidence" value="ECO:0007669"/>
    <property type="project" value="TreeGrafter"/>
</dbReference>
<dbReference type="InterPro" id="IPR050188">
    <property type="entry name" value="RluA_PseudoU_synthase"/>
</dbReference>
<dbReference type="PANTHER" id="PTHR21600">
    <property type="entry name" value="MITOCHONDRIAL RNA PSEUDOURIDINE SYNTHASE"/>
    <property type="match status" value="1"/>
</dbReference>